<feature type="region of interest" description="Disordered" evidence="6">
    <location>
        <begin position="545"/>
        <end position="565"/>
    </location>
</feature>
<organism evidence="8 9">
    <name type="scientific">Fonsecaea erecta</name>
    <dbReference type="NCBI Taxonomy" id="1367422"/>
    <lineage>
        <taxon>Eukaryota</taxon>
        <taxon>Fungi</taxon>
        <taxon>Dikarya</taxon>
        <taxon>Ascomycota</taxon>
        <taxon>Pezizomycotina</taxon>
        <taxon>Eurotiomycetes</taxon>
        <taxon>Chaetothyriomycetidae</taxon>
        <taxon>Chaetothyriales</taxon>
        <taxon>Herpotrichiellaceae</taxon>
        <taxon>Fonsecaea</taxon>
    </lineage>
</organism>
<dbReference type="Proteomes" id="UP000078343">
    <property type="component" value="Unassembled WGS sequence"/>
</dbReference>
<dbReference type="Pfam" id="PF00450">
    <property type="entry name" value="Peptidase_S10"/>
    <property type="match status" value="2"/>
</dbReference>
<keyword evidence="5" id="KW-0325">Glycoprotein</keyword>
<dbReference type="GO" id="GO:0004185">
    <property type="term" value="F:serine-type carboxypeptidase activity"/>
    <property type="evidence" value="ECO:0007669"/>
    <property type="project" value="InterPro"/>
</dbReference>
<dbReference type="EMBL" id="LVYI01000006">
    <property type="protein sequence ID" value="OAP58347.1"/>
    <property type="molecule type" value="Genomic_DNA"/>
</dbReference>
<dbReference type="RefSeq" id="XP_018691714.1">
    <property type="nucleotide sequence ID" value="XM_018838946.1"/>
</dbReference>
<feature type="chain" id="PRO_5008098487" description="Carboxypeptidase D" evidence="7">
    <location>
        <begin position="22"/>
        <end position="591"/>
    </location>
</feature>
<accession>A0A178ZEY3</accession>
<name>A0A178ZEY3_9EURO</name>
<dbReference type="PANTHER" id="PTHR11802:SF64">
    <property type="entry name" value="CARBOXYPEPTIDASE"/>
    <property type="match status" value="1"/>
</dbReference>
<protein>
    <recommendedName>
        <fullName evidence="10">Carboxypeptidase D</fullName>
    </recommendedName>
</protein>
<dbReference type="GeneID" id="30011605"/>
<proteinExistence type="inferred from homology"/>
<dbReference type="PRINTS" id="PR00724">
    <property type="entry name" value="CRBOXYPTASEC"/>
</dbReference>
<dbReference type="OrthoDB" id="443318at2759"/>
<comment type="caution">
    <text evidence="8">The sequence shown here is derived from an EMBL/GenBank/DDBJ whole genome shotgun (WGS) entry which is preliminary data.</text>
</comment>
<comment type="similarity">
    <text evidence="1">Belongs to the peptidase S10 family.</text>
</comment>
<keyword evidence="9" id="KW-1185">Reference proteome</keyword>
<evidence type="ECO:0000256" key="3">
    <source>
        <dbReference type="ARBA" id="ARBA00022670"/>
    </source>
</evidence>
<dbReference type="PANTHER" id="PTHR11802">
    <property type="entry name" value="SERINE PROTEASE FAMILY S10 SERINE CARBOXYPEPTIDASE"/>
    <property type="match status" value="1"/>
</dbReference>
<keyword evidence="2" id="KW-0121">Carboxypeptidase</keyword>
<dbReference type="AlphaFoldDB" id="A0A178ZEY3"/>
<evidence type="ECO:0000256" key="2">
    <source>
        <dbReference type="ARBA" id="ARBA00022645"/>
    </source>
</evidence>
<evidence type="ECO:0000256" key="7">
    <source>
        <dbReference type="SAM" id="SignalP"/>
    </source>
</evidence>
<dbReference type="Gene3D" id="3.40.50.1820">
    <property type="entry name" value="alpha/beta hydrolase"/>
    <property type="match status" value="1"/>
</dbReference>
<keyword evidence="3" id="KW-0645">Protease</keyword>
<evidence type="ECO:0000256" key="1">
    <source>
        <dbReference type="ARBA" id="ARBA00009431"/>
    </source>
</evidence>
<dbReference type="InterPro" id="IPR033124">
    <property type="entry name" value="Ser_caboxypep_his_AS"/>
</dbReference>
<dbReference type="STRING" id="1367422.A0A178ZEY3"/>
<dbReference type="InterPro" id="IPR029058">
    <property type="entry name" value="AB_hydrolase_fold"/>
</dbReference>
<evidence type="ECO:0000313" key="8">
    <source>
        <dbReference type="EMBL" id="OAP58347.1"/>
    </source>
</evidence>
<sequence>MVSLLSTALLLLASSTQLAFSQFVAAPKNLTSKAGYAGVTVRYKSVPAGICEQDPDVKSYAGYADVSPGQHIFWWFFEARNVDPTTAPLTIWINGGPGSSSMIGLFQELGPCRVNEDGEAVNNPYSWTNVSNVIFIDQPTQVGFSYSSPVPGYEDPNSGFLVQLPNNTCPEYASDWGCGTYSYWNESLTANSTPATAPNMWKTLQGFMGAFPQYARQQINFATESYGGHYGPLMSEYFEEQNAKNITGAHNIQLEHLLIGNGWYDPLIQYQAYYNFTVFPGNTYNYDPFNQSIKNQMYNNLYGPGNCYDQTVDCYARGVNEICTAADDFCAENVENLYDVYLNRDEYDVRYIMPNPFPPTFYVDYLNTARVQAAIGAYVNYTESNAAVGNAFGSTGDDDREIGTVEALQRLLTQNVSVTMYFGDADYNCNWLGGQVVAEHVAAPGYGSAGFVNISTPDGVVHGQVRQSGAFAFVRIFQSGHEVPFFQPLVSLEMVARTIAGKDVATGKTAVTPGYRTAGAPATTYREGNATIQFSVTPPDAIYNTTTSMPQNSTTSSGGGGGDKLMMTKRARYSLKQAKKVKRDKLGGWAK</sequence>
<dbReference type="InterPro" id="IPR001563">
    <property type="entry name" value="Peptidase_S10"/>
</dbReference>
<reference evidence="8 9" key="1">
    <citation type="submission" date="2016-04" db="EMBL/GenBank/DDBJ databases">
        <title>Draft genome of Fonsecaea erecta CBS 125763.</title>
        <authorList>
            <person name="Weiss V.A."/>
            <person name="Vicente V.A."/>
            <person name="Raittz R.T."/>
            <person name="Moreno L.F."/>
            <person name="De Souza E.M."/>
            <person name="Pedrosa F.O."/>
            <person name="Steffens M.B."/>
            <person name="Faoro H."/>
            <person name="Tadra-Sfeir M.Z."/>
            <person name="Najafzadeh M.J."/>
            <person name="Felipe M.S."/>
            <person name="Teixeira M."/>
            <person name="Sun J."/>
            <person name="Xi L."/>
            <person name="Gomes R."/>
            <person name="De Azevedo C.M."/>
            <person name="Salgado C.G."/>
            <person name="Da Silva M.B."/>
            <person name="Nascimento M.F."/>
            <person name="Queiroz-Telles F."/>
            <person name="Attili D.S."/>
            <person name="Gorbushina A."/>
        </authorList>
    </citation>
    <scope>NUCLEOTIDE SEQUENCE [LARGE SCALE GENOMIC DNA]</scope>
    <source>
        <strain evidence="8 9">CBS 125763</strain>
    </source>
</reference>
<evidence type="ECO:0000256" key="4">
    <source>
        <dbReference type="ARBA" id="ARBA00022801"/>
    </source>
</evidence>
<dbReference type="GO" id="GO:0000324">
    <property type="term" value="C:fungal-type vacuole"/>
    <property type="evidence" value="ECO:0007669"/>
    <property type="project" value="TreeGrafter"/>
</dbReference>
<gene>
    <name evidence="8" type="ORF">AYL99_07437</name>
</gene>
<evidence type="ECO:0000256" key="5">
    <source>
        <dbReference type="ARBA" id="ARBA00023180"/>
    </source>
</evidence>
<evidence type="ECO:0000313" key="9">
    <source>
        <dbReference type="Proteomes" id="UP000078343"/>
    </source>
</evidence>
<dbReference type="SUPFAM" id="SSF53474">
    <property type="entry name" value="alpha/beta-Hydrolases"/>
    <property type="match status" value="1"/>
</dbReference>
<keyword evidence="4" id="KW-0378">Hydrolase</keyword>
<evidence type="ECO:0008006" key="10">
    <source>
        <dbReference type="Google" id="ProtNLM"/>
    </source>
</evidence>
<keyword evidence="7" id="KW-0732">Signal</keyword>
<evidence type="ECO:0000256" key="6">
    <source>
        <dbReference type="SAM" id="MobiDB-lite"/>
    </source>
</evidence>
<dbReference type="GO" id="GO:0006508">
    <property type="term" value="P:proteolysis"/>
    <property type="evidence" value="ECO:0007669"/>
    <property type="project" value="UniProtKB-KW"/>
</dbReference>
<dbReference type="PROSITE" id="PS00560">
    <property type="entry name" value="CARBOXYPEPT_SER_HIS"/>
    <property type="match status" value="1"/>
</dbReference>
<feature type="signal peptide" evidence="7">
    <location>
        <begin position="1"/>
        <end position="21"/>
    </location>
</feature>